<dbReference type="OrthoDB" id="5817087at2"/>
<gene>
    <name evidence="1" type="ORF">C9I98_16015</name>
</gene>
<name>A0A2T3NQM4_9GAMM</name>
<dbReference type="EMBL" id="PYMA01000010">
    <property type="protein sequence ID" value="PSW18570.1"/>
    <property type="molecule type" value="Genomic_DNA"/>
</dbReference>
<keyword evidence="2" id="KW-1185">Reference proteome</keyword>
<reference evidence="1 2" key="1">
    <citation type="submission" date="2018-01" db="EMBL/GenBank/DDBJ databases">
        <title>Whole genome sequencing of Histamine producing bacteria.</title>
        <authorList>
            <person name="Butler K."/>
        </authorList>
    </citation>
    <scope>NUCLEOTIDE SEQUENCE [LARGE SCALE GENOMIC DNA]</scope>
    <source>
        <strain evidence="1 2">DSM 100436</strain>
    </source>
</reference>
<sequence length="120" mass="13575">MFKPQGNIAAGNPQEEAQRHQTMIVDAMGFCYLIVPYGQAVDSNLGQAQRCYNNIYRASLLLHSHHDGWGRRFNLRKLYARLLNPALLHHKSDKELGNELSARIACGELQVYRVGNLLTP</sequence>
<proteinExistence type="predicted"/>
<evidence type="ECO:0000313" key="1">
    <source>
        <dbReference type="EMBL" id="PSW18570.1"/>
    </source>
</evidence>
<evidence type="ECO:0000313" key="2">
    <source>
        <dbReference type="Proteomes" id="UP000241771"/>
    </source>
</evidence>
<protein>
    <submittedName>
        <fullName evidence="1">Uncharacterized protein</fullName>
    </submittedName>
</protein>
<comment type="caution">
    <text evidence="1">The sequence shown here is derived from an EMBL/GenBank/DDBJ whole genome shotgun (WGS) entry which is preliminary data.</text>
</comment>
<dbReference type="AlphaFoldDB" id="A0A2T3NQM4"/>
<dbReference type="Proteomes" id="UP000241771">
    <property type="component" value="Unassembled WGS sequence"/>
</dbReference>
<dbReference type="RefSeq" id="WP_036825762.1">
    <property type="nucleotide sequence ID" value="NZ_JGVO01000679.1"/>
</dbReference>
<organism evidence="1 2">
    <name type="scientific">Photobacterium sanctipauli</name>
    <dbReference type="NCBI Taxonomy" id="1342794"/>
    <lineage>
        <taxon>Bacteria</taxon>
        <taxon>Pseudomonadati</taxon>
        <taxon>Pseudomonadota</taxon>
        <taxon>Gammaproteobacteria</taxon>
        <taxon>Vibrionales</taxon>
        <taxon>Vibrionaceae</taxon>
        <taxon>Photobacterium</taxon>
    </lineage>
</organism>
<accession>A0A2T3NQM4</accession>